<dbReference type="HOGENOM" id="CLU_3006752_0_0_9"/>
<dbReference type="KEGG" id="dgi:Desgi_0553"/>
<reference evidence="2 3" key="1">
    <citation type="submission" date="2012-01" db="EMBL/GenBank/DDBJ databases">
        <title>Complete sequence of Desulfotomaculum gibsoniae DSM 7213.</title>
        <authorList>
            <consortium name="US DOE Joint Genome Institute"/>
            <person name="Lucas S."/>
            <person name="Han J."/>
            <person name="Lapidus A."/>
            <person name="Cheng J.-F."/>
            <person name="Goodwin L."/>
            <person name="Pitluck S."/>
            <person name="Peters L."/>
            <person name="Ovchinnikova G."/>
            <person name="Teshima H."/>
            <person name="Detter J.C."/>
            <person name="Han C."/>
            <person name="Tapia R."/>
            <person name="Land M."/>
            <person name="Hauser L."/>
            <person name="Kyrpides N."/>
            <person name="Ivanova N."/>
            <person name="Pagani I."/>
            <person name="Parshina S."/>
            <person name="Plugge C."/>
            <person name="Muyzer G."/>
            <person name="Kuever J."/>
            <person name="Ivanova A."/>
            <person name="Nazina T."/>
            <person name="Klenk H.-P."/>
            <person name="Brambilla E."/>
            <person name="Spring S."/>
            <person name="Stams A.F."/>
            <person name="Woyke T."/>
        </authorList>
    </citation>
    <scope>NUCLEOTIDE SEQUENCE [LARGE SCALE GENOMIC DNA]</scope>
    <source>
        <strain evidence="2 3">DSM 7213</strain>
    </source>
</reference>
<dbReference type="RefSeq" id="WP_006524054.1">
    <property type="nucleotide sequence ID" value="NC_021184.1"/>
</dbReference>
<protein>
    <submittedName>
        <fullName evidence="2">Uncharacterized protein</fullName>
    </submittedName>
</protein>
<evidence type="ECO:0000313" key="2">
    <source>
        <dbReference type="EMBL" id="AGL00118.1"/>
    </source>
</evidence>
<dbReference type="AlphaFoldDB" id="R4KAB3"/>
<evidence type="ECO:0000313" key="3">
    <source>
        <dbReference type="Proteomes" id="UP000013520"/>
    </source>
</evidence>
<dbReference type="Proteomes" id="UP000013520">
    <property type="component" value="Chromosome"/>
</dbReference>
<keyword evidence="3" id="KW-1185">Reference proteome</keyword>
<sequence length="56" mass="6572">MCRLGKVAIQTEAQNYPEAYGVDVADRWKERLRSYPGRSHGREEMNFKSRLKQDLS</sequence>
<proteinExistence type="predicted"/>
<name>R4KAB3_9FIRM</name>
<evidence type="ECO:0000256" key="1">
    <source>
        <dbReference type="SAM" id="MobiDB-lite"/>
    </source>
</evidence>
<organism evidence="2 3">
    <name type="scientific">Desulfoscipio gibsoniae DSM 7213</name>
    <dbReference type="NCBI Taxonomy" id="767817"/>
    <lineage>
        <taxon>Bacteria</taxon>
        <taxon>Bacillati</taxon>
        <taxon>Bacillota</taxon>
        <taxon>Clostridia</taxon>
        <taxon>Eubacteriales</taxon>
        <taxon>Desulfallaceae</taxon>
        <taxon>Desulfoscipio</taxon>
    </lineage>
</organism>
<feature type="region of interest" description="Disordered" evidence="1">
    <location>
        <begin position="37"/>
        <end position="56"/>
    </location>
</feature>
<feature type="compositionally biased region" description="Basic and acidic residues" evidence="1">
    <location>
        <begin position="40"/>
        <end position="56"/>
    </location>
</feature>
<gene>
    <name evidence="2" type="ORF">Desgi_0553</name>
</gene>
<dbReference type="EMBL" id="CP003273">
    <property type="protein sequence ID" value="AGL00118.1"/>
    <property type="molecule type" value="Genomic_DNA"/>
</dbReference>
<accession>R4KAB3</accession>